<dbReference type="PANTHER" id="PTHR22835:SF577">
    <property type="entry name" value="GDSL-LIKE LIPASE_ACYLHYDROLASE SUPERFAMILY PROTEIN"/>
    <property type="match status" value="1"/>
</dbReference>
<evidence type="ECO:0000256" key="3">
    <source>
        <dbReference type="ARBA" id="ARBA00022801"/>
    </source>
</evidence>
<reference evidence="6 7" key="1">
    <citation type="submission" date="2019-04" db="EMBL/GenBank/DDBJ databases">
        <title>An improved genome assembly and genetic linkage map for asparagus bean, Vigna unguiculata ssp. sesquipedialis.</title>
        <authorList>
            <person name="Xia Q."/>
            <person name="Zhang R."/>
            <person name="Dong Y."/>
        </authorList>
    </citation>
    <scope>NUCLEOTIDE SEQUENCE [LARGE SCALE GENOMIC DNA]</scope>
    <source>
        <tissue evidence="6">Leaf</tissue>
    </source>
</reference>
<keyword evidence="3" id="KW-0378">Hydrolase</keyword>
<dbReference type="Proteomes" id="UP000501690">
    <property type="component" value="Linkage Group LG11"/>
</dbReference>
<dbReference type="SUPFAM" id="SSF52266">
    <property type="entry name" value="SGNH hydrolase"/>
    <property type="match status" value="1"/>
</dbReference>
<name>A0A4D6NLL9_VIGUN</name>
<dbReference type="AlphaFoldDB" id="A0A4D6NLL9"/>
<organism evidence="6 7">
    <name type="scientific">Vigna unguiculata</name>
    <name type="common">Cowpea</name>
    <dbReference type="NCBI Taxonomy" id="3917"/>
    <lineage>
        <taxon>Eukaryota</taxon>
        <taxon>Viridiplantae</taxon>
        <taxon>Streptophyta</taxon>
        <taxon>Embryophyta</taxon>
        <taxon>Tracheophyta</taxon>
        <taxon>Spermatophyta</taxon>
        <taxon>Magnoliopsida</taxon>
        <taxon>eudicotyledons</taxon>
        <taxon>Gunneridae</taxon>
        <taxon>Pentapetalae</taxon>
        <taxon>rosids</taxon>
        <taxon>fabids</taxon>
        <taxon>Fabales</taxon>
        <taxon>Fabaceae</taxon>
        <taxon>Papilionoideae</taxon>
        <taxon>50 kb inversion clade</taxon>
        <taxon>NPAAA clade</taxon>
        <taxon>indigoferoid/millettioid clade</taxon>
        <taxon>Phaseoleae</taxon>
        <taxon>Vigna</taxon>
    </lineage>
</organism>
<proteinExistence type="inferred from homology"/>
<dbReference type="PANTHER" id="PTHR22835">
    <property type="entry name" value="ZINC FINGER FYVE DOMAIN CONTAINING PROTEIN"/>
    <property type="match status" value="1"/>
</dbReference>
<keyword evidence="2 5" id="KW-0732">Signal</keyword>
<dbReference type="InterPro" id="IPR001087">
    <property type="entry name" value="GDSL"/>
</dbReference>
<dbReference type="Pfam" id="PF00657">
    <property type="entry name" value="Lipase_GDSL"/>
    <property type="match status" value="1"/>
</dbReference>
<keyword evidence="4" id="KW-0325">Glycoprotein</keyword>
<protein>
    <submittedName>
        <fullName evidence="6">Zeta-carotene desaturase</fullName>
    </submittedName>
</protein>
<accession>A0A4D6NLL9</accession>
<evidence type="ECO:0000256" key="4">
    <source>
        <dbReference type="ARBA" id="ARBA00023180"/>
    </source>
</evidence>
<dbReference type="EMBL" id="CP039355">
    <property type="protein sequence ID" value="QCE13831.1"/>
    <property type="molecule type" value="Genomic_DNA"/>
</dbReference>
<evidence type="ECO:0000256" key="2">
    <source>
        <dbReference type="ARBA" id="ARBA00022729"/>
    </source>
</evidence>
<keyword evidence="7" id="KW-1185">Reference proteome</keyword>
<dbReference type="InterPro" id="IPR035669">
    <property type="entry name" value="SGNH_plant_lipase-like"/>
</dbReference>
<evidence type="ECO:0000256" key="1">
    <source>
        <dbReference type="ARBA" id="ARBA00008668"/>
    </source>
</evidence>
<evidence type="ECO:0000256" key="5">
    <source>
        <dbReference type="SAM" id="SignalP"/>
    </source>
</evidence>
<dbReference type="Gene3D" id="3.40.50.1110">
    <property type="entry name" value="SGNH hydrolase"/>
    <property type="match status" value="1"/>
</dbReference>
<feature type="chain" id="PRO_5020040711" evidence="5">
    <location>
        <begin position="22"/>
        <end position="369"/>
    </location>
</feature>
<feature type="signal peptide" evidence="5">
    <location>
        <begin position="1"/>
        <end position="21"/>
    </location>
</feature>
<dbReference type="CDD" id="cd01837">
    <property type="entry name" value="SGNH_plant_lipase_like"/>
    <property type="match status" value="1"/>
</dbReference>
<comment type="similarity">
    <text evidence="1">Belongs to the 'GDSL' lipolytic enzyme family.</text>
</comment>
<sequence length="369" mass="40759">MKITILFTIIFTFGFLRNVLSRDTPLPFEAIFNFGDSISDTGNSASHDPFPRNSPYGSTFFKSPAGRLSNGRLMIDFIAGAYGLPMLPAYLTIKKGTNIKKGVNFAYSGSTALNKTYFDQRGMNVKAAAYSLGTQLDWFNEIKPSLCKSKAECDAYFKKSLFLVGEIGGNDLNEIIPNKNITAIKEMIPDIVDSITKYTSVLIEHGAVEIAVPGNFPIGCNSFVLKTAGSDKKEDYDEYGCLIPYNNIISEFNEQLKKGLETLRQKNPTVKIMYFDYYGAALSLFHEPKKFGFVYGKIKTFEVCCGKGGGYKLEGICGRGDTTVCADPSKHINWDGFHLTEAAYKLMAKGLLEGPYANPPVTPPPFKIH</sequence>
<evidence type="ECO:0000313" key="7">
    <source>
        <dbReference type="Proteomes" id="UP000501690"/>
    </source>
</evidence>
<dbReference type="InterPro" id="IPR036514">
    <property type="entry name" value="SGNH_hydro_sf"/>
</dbReference>
<evidence type="ECO:0000313" key="6">
    <source>
        <dbReference type="EMBL" id="QCE13831.1"/>
    </source>
</evidence>
<dbReference type="GO" id="GO:0016788">
    <property type="term" value="F:hydrolase activity, acting on ester bonds"/>
    <property type="evidence" value="ECO:0007669"/>
    <property type="project" value="InterPro"/>
</dbReference>
<gene>
    <name evidence="6" type="ORF">DEO72_LG11g829</name>
</gene>